<evidence type="ECO:0000313" key="2">
    <source>
        <dbReference type="EMBL" id="MEJ2889435.1"/>
    </source>
</evidence>
<name>A0ABU8NAK4_9PSEU</name>
<comment type="caution">
    <text evidence="2">The sequence shown here is derived from an EMBL/GenBank/DDBJ whole genome shotgun (WGS) entry which is preliminary data.</text>
</comment>
<organism evidence="2 3">
    <name type="scientific">Actinomycetospora aeridis</name>
    <dbReference type="NCBI Taxonomy" id="3129231"/>
    <lineage>
        <taxon>Bacteria</taxon>
        <taxon>Bacillati</taxon>
        <taxon>Actinomycetota</taxon>
        <taxon>Actinomycetes</taxon>
        <taxon>Pseudonocardiales</taxon>
        <taxon>Pseudonocardiaceae</taxon>
        <taxon>Actinomycetospora</taxon>
    </lineage>
</organism>
<feature type="region of interest" description="Disordered" evidence="1">
    <location>
        <begin position="1"/>
        <end position="34"/>
    </location>
</feature>
<reference evidence="2 3" key="1">
    <citation type="submission" date="2024-03" db="EMBL/GenBank/DDBJ databases">
        <title>Actinomycetospora sp. OC33-EN06, a novel actinomycete isolated from wild orchid (Aerides multiflora).</title>
        <authorList>
            <person name="Suriyachadkun C."/>
        </authorList>
    </citation>
    <scope>NUCLEOTIDE SEQUENCE [LARGE SCALE GENOMIC DNA]</scope>
    <source>
        <strain evidence="2 3">OC33-EN06</strain>
    </source>
</reference>
<dbReference type="Proteomes" id="UP001370100">
    <property type="component" value="Unassembled WGS sequence"/>
</dbReference>
<dbReference type="RefSeq" id="WP_337716977.1">
    <property type="nucleotide sequence ID" value="NZ_JBBEGL010000006.1"/>
</dbReference>
<evidence type="ECO:0000256" key="1">
    <source>
        <dbReference type="SAM" id="MobiDB-lite"/>
    </source>
</evidence>
<accession>A0ABU8NAK4</accession>
<keyword evidence="3" id="KW-1185">Reference proteome</keyword>
<evidence type="ECO:0000313" key="3">
    <source>
        <dbReference type="Proteomes" id="UP001370100"/>
    </source>
</evidence>
<sequence length="172" mass="18126">MADDERTVDGASTLVPTPGTGRQHRAGRAGTPPGTRAQWVTAVGQVSGLLLALRQVETEGAVLPPPLARGTALRAWSAVTRPVLRDPERLTGTDARVMDLAMVERAARVLGRSLCRAWVIGGGDVVVSVLRREATVHACGPERLVAQVARVHGALTSDDGRGARMVWDALDG</sequence>
<protein>
    <submittedName>
        <fullName evidence="2">Uncharacterized protein</fullName>
    </submittedName>
</protein>
<gene>
    <name evidence="2" type="ORF">WCD41_23445</name>
</gene>
<proteinExistence type="predicted"/>
<dbReference type="EMBL" id="JBBEGL010000006">
    <property type="protein sequence ID" value="MEJ2889435.1"/>
    <property type="molecule type" value="Genomic_DNA"/>
</dbReference>